<keyword evidence="1" id="KW-0472">Membrane</keyword>
<keyword evidence="3" id="KW-1185">Reference proteome</keyword>
<dbReference type="Proteomes" id="UP000001997">
    <property type="component" value="Unassembled WGS sequence"/>
</dbReference>
<protein>
    <submittedName>
        <fullName evidence="2">Uncharacterized protein</fullName>
    </submittedName>
</protein>
<keyword evidence="1" id="KW-1133">Transmembrane helix</keyword>
<keyword evidence="1" id="KW-0812">Transmembrane</keyword>
<organism evidence="2 3">
    <name type="scientific">Meyerozyma guilliermondii (strain ATCC 6260 / CBS 566 / DSM 6381 / JCM 1539 / NBRC 10279 / NRRL Y-324)</name>
    <name type="common">Yeast</name>
    <name type="synonym">Candida guilliermondii</name>
    <dbReference type="NCBI Taxonomy" id="294746"/>
    <lineage>
        <taxon>Eukaryota</taxon>
        <taxon>Fungi</taxon>
        <taxon>Dikarya</taxon>
        <taxon>Ascomycota</taxon>
        <taxon>Saccharomycotina</taxon>
        <taxon>Pichiomycetes</taxon>
        <taxon>Debaryomycetaceae</taxon>
        <taxon>Meyerozyma</taxon>
    </lineage>
</organism>
<gene>
    <name evidence="2" type="ORF">PGUG_01735</name>
</gene>
<sequence>METTSVSYIRDVCLGLVHGVYYSRWHLFHSYAVVPVGIIILLMILYGLNQLLTQCFQNYVSLFCVGHVDQLGGSLHLECFVTASGSGEVVAAACWVNIVSFAYSLFDINQAVDELYLEMDQCIFHSIVHHFAAFRPHKFHRVPQDSGCVCGGVFGSLFSLTYTSFGVSSKYWHSLICFQKQKMPLRLQTKNLQKT</sequence>
<evidence type="ECO:0000313" key="3">
    <source>
        <dbReference type="Proteomes" id="UP000001997"/>
    </source>
</evidence>
<feature type="transmembrane region" description="Helical" evidence="1">
    <location>
        <begin position="28"/>
        <end position="48"/>
    </location>
</feature>
<dbReference type="EMBL" id="CH408156">
    <property type="protein sequence ID" value="EDK37637.1"/>
    <property type="molecule type" value="Genomic_DNA"/>
</dbReference>
<evidence type="ECO:0000313" key="2">
    <source>
        <dbReference type="EMBL" id="EDK37637.1"/>
    </source>
</evidence>
<dbReference type="VEuPathDB" id="FungiDB:PGUG_01735"/>
<dbReference type="InParanoid" id="A5DEN4"/>
<name>A5DEN4_PICGU</name>
<dbReference type="RefSeq" id="XP_001486064.1">
    <property type="nucleotide sequence ID" value="XM_001486014.1"/>
</dbReference>
<dbReference type="HOGENOM" id="CLU_1396822_0_0_1"/>
<dbReference type="AlphaFoldDB" id="A5DEN4"/>
<dbReference type="GeneID" id="5128393"/>
<accession>A5DEN4</accession>
<reference evidence="2 3" key="1">
    <citation type="journal article" date="2009" name="Nature">
        <title>Evolution of pathogenicity and sexual reproduction in eight Candida genomes.</title>
        <authorList>
            <person name="Butler G."/>
            <person name="Rasmussen M.D."/>
            <person name="Lin M.F."/>
            <person name="Santos M.A."/>
            <person name="Sakthikumar S."/>
            <person name="Munro C.A."/>
            <person name="Rheinbay E."/>
            <person name="Grabherr M."/>
            <person name="Forche A."/>
            <person name="Reedy J.L."/>
            <person name="Agrafioti I."/>
            <person name="Arnaud M.B."/>
            <person name="Bates S."/>
            <person name="Brown A.J."/>
            <person name="Brunke S."/>
            <person name="Costanzo M.C."/>
            <person name="Fitzpatrick D.A."/>
            <person name="de Groot P.W."/>
            <person name="Harris D."/>
            <person name="Hoyer L.L."/>
            <person name="Hube B."/>
            <person name="Klis F.M."/>
            <person name="Kodira C."/>
            <person name="Lennard N."/>
            <person name="Logue M.E."/>
            <person name="Martin R."/>
            <person name="Neiman A.M."/>
            <person name="Nikolaou E."/>
            <person name="Quail M.A."/>
            <person name="Quinn J."/>
            <person name="Santos M.C."/>
            <person name="Schmitzberger F.F."/>
            <person name="Sherlock G."/>
            <person name="Shah P."/>
            <person name="Silverstein K.A."/>
            <person name="Skrzypek M.S."/>
            <person name="Soll D."/>
            <person name="Staggs R."/>
            <person name="Stansfield I."/>
            <person name="Stumpf M.P."/>
            <person name="Sudbery P.E."/>
            <person name="Srikantha T."/>
            <person name="Zeng Q."/>
            <person name="Berman J."/>
            <person name="Berriman M."/>
            <person name="Heitman J."/>
            <person name="Gow N.A."/>
            <person name="Lorenz M.C."/>
            <person name="Birren B.W."/>
            <person name="Kellis M."/>
            <person name="Cuomo C.A."/>
        </authorList>
    </citation>
    <scope>NUCLEOTIDE SEQUENCE [LARGE SCALE GENOMIC DNA]</scope>
    <source>
        <strain evidence="3">ATCC 6260 / CBS 566 / DSM 6381 / JCM 1539 / NBRC 10279 / NRRL Y-324</strain>
    </source>
</reference>
<evidence type="ECO:0000256" key="1">
    <source>
        <dbReference type="SAM" id="Phobius"/>
    </source>
</evidence>
<proteinExistence type="predicted"/>
<dbReference type="KEGG" id="pgu:PGUG_01735"/>